<feature type="non-terminal residue" evidence="2">
    <location>
        <position position="1"/>
    </location>
</feature>
<feature type="transmembrane region" description="Helical" evidence="1">
    <location>
        <begin position="34"/>
        <end position="57"/>
    </location>
</feature>
<dbReference type="Proteomes" id="UP000681967">
    <property type="component" value="Unassembled WGS sequence"/>
</dbReference>
<accession>A0A815QVA4</accession>
<comment type="caution">
    <text evidence="2">The sequence shown here is derived from an EMBL/GenBank/DDBJ whole genome shotgun (WGS) entry which is preliminary data.</text>
</comment>
<protein>
    <submittedName>
        <fullName evidence="2">Uncharacterized protein</fullName>
    </submittedName>
</protein>
<dbReference type="EMBL" id="CAJOBJ010358518">
    <property type="protein sequence ID" value="CAF5216365.1"/>
    <property type="molecule type" value="Genomic_DNA"/>
</dbReference>
<dbReference type="EMBL" id="CAJNOV010011911">
    <property type="protein sequence ID" value="CAF1468812.1"/>
    <property type="molecule type" value="Genomic_DNA"/>
</dbReference>
<dbReference type="EMBL" id="CAJOBH010045651">
    <property type="protein sequence ID" value="CAF4352433.1"/>
    <property type="molecule type" value="Genomic_DNA"/>
</dbReference>
<sequence length="70" mass="8602">LYIHGNHKRFKIYTLMVIRVSIKKLYIHRSRNLYILRSCGAQFRIYSFVVFVFYTFVATPRYDLKLIHSW</sequence>
<evidence type="ECO:0000313" key="3">
    <source>
        <dbReference type="EMBL" id="CAF4352433.1"/>
    </source>
</evidence>
<dbReference type="Proteomes" id="UP000663855">
    <property type="component" value="Unassembled WGS sequence"/>
</dbReference>
<keyword evidence="1" id="KW-1133">Transmembrane helix</keyword>
<dbReference type="AlphaFoldDB" id="A0A815QVA4"/>
<keyword evidence="1" id="KW-0472">Membrane</keyword>
<evidence type="ECO:0000313" key="2">
    <source>
        <dbReference type="EMBL" id="CAF1468812.1"/>
    </source>
</evidence>
<organism evidence="2 5">
    <name type="scientific">Rotaria magnacalcarata</name>
    <dbReference type="NCBI Taxonomy" id="392030"/>
    <lineage>
        <taxon>Eukaryota</taxon>
        <taxon>Metazoa</taxon>
        <taxon>Spiralia</taxon>
        <taxon>Gnathifera</taxon>
        <taxon>Rotifera</taxon>
        <taxon>Eurotatoria</taxon>
        <taxon>Bdelloidea</taxon>
        <taxon>Philodinida</taxon>
        <taxon>Philodinidae</taxon>
        <taxon>Rotaria</taxon>
    </lineage>
</organism>
<name>A0A815QVA4_9BILA</name>
<proteinExistence type="predicted"/>
<evidence type="ECO:0000256" key="1">
    <source>
        <dbReference type="SAM" id="Phobius"/>
    </source>
</evidence>
<dbReference type="Proteomes" id="UP000681720">
    <property type="component" value="Unassembled WGS sequence"/>
</dbReference>
<evidence type="ECO:0000313" key="5">
    <source>
        <dbReference type="Proteomes" id="UP000663855"/>
    </source>
</evidence>
<reference evidence="2" key="1">
    <citation type="submission" date="2021-02" db="EMBL/GenBank/DDBJ databases">
        <authorList>
            <person name="Nowell W R."/>
        </authorList>
    </citation>
    <scope>NUCLEOTIDE SEQUENCE</scope>
</reference>
<gene>
    <name evidence="3" type="ORF">BYL167_LOCUS29557</name>
    <name evidence="2" type="ORF">CJN711_LOCUS25534</name>
    <name evidence="4" type="ORF">GIL414_LOCUS81837</name>
</gene>
<keyword evidence="1" id="KW-0812">Transmembrane</keyword>
<evidence type="ECO:0000313" key="4">
    <source>
        <dbReference type="EMBL" id="CAF5216365.1"/>
    </source>
</evidence>